<feature type="region of interest" description="Disordered" evidence="1">
    <location>
        <begin position="1"/>
        <end position="31"/>
    </location>
</feature>
<dbReference type="AlphaFoldDB" id="A0A6V7W5P0"/>
<dbReference type="Proteomes" id="UP000580250">
    <property type="component" value="Unassembled WGS sequence"/>
</dbReference>
<organism evidence="2 3">
    <name type="scientific">Meloidogyne enterolobii</name>
    <name type="common">Root-knot nematode worm</name>
    <name type="synonym">Meloidogyne mayaguensis</name>
    <dbReference type="NCBI Taxonomy" id="390850"/>
    <lineage>
        <taxon>Eukaryota</taxon>
        <taxon>Metazoa</taxon>
        <taxon>Ecdysozoa</taxon>
        <taxon>Nematoda</taxon>
        <taxon>Chromadorea</taxon>
        <taxon>Rhabditida</taxon>
        <taxon>Tylenchina</taxon>
        <taxon>Tylenchomorpha</taxon>
        <taxon>Tylenchoidea</taxon>
        <taxon>Meloidogynidae</taxon>
        <taxon>Meloidogyninae</taxon>
        <taxon>Meloidogyne</taxon>
    </lineage>
</organism>
<gene>
    <name evidence="2" type="ORF">MENT_LOCUS34698</name>
</gene>
<sequence>MAPLQNGSLDRGTPATGGRQHGGAVGRPATCGGIKWRPVLGLMTCCWMTASCRGFGWRACSRPDVGGC</sequence>
<proteinExistence type="predicted"/>
<name>A0A6V7W5P0_MELEN</name>
<evidence type="ECO:0000256" key="1">
    <source>
        <dbReference type="SAM" id="MobiDB-lite"/>
    </source>
</evidence>
<accession>A0A6V7W5P0</accession>
<evidence type="ECO:0000313" key="3">
    <source>
        <dbReference type="Proteomes" id="UP000580250"/>
    </source>
</evidence>
<dbReference type="EMBL" id="CAJEWN010000432">
    <property type="protein sequence ID" value="CAD2182487.1"/>
    <property type="molecule type" value="Genomic_DNA"/>
</dbReference>
<comment type="caution">
    <text evidence="2">The sequence shown here is derived from an EMBL/GenBank/DDBJ whole genome shotgun (WGS) entry which is preliminary data.</text>
</comment>
<reference evidence="2 3" key="1">
    <citation type="submission" date="2020-08" db="EMBL/GenBank/DDBJ databases">
        <authorList>
            <person name="Koutsovoulos G."/>
            <person name="Danchin GJ E."/>
        </authorList>
    </citation>
    <scope>NUCLEOTIDE SEQUENCE [LARGE SCALE GENOMIC DNA]</scope>
</reference>
<protein>
    <submittedName>
        <fullName evidence="2">Uncharacterized protein</fullName>
    </submittedName>
</protein>
<evidence type="ECO:0000313" key="2">
    <source>
        <dbReference type="EMBL" id="CAD2182487.1"/>
    </source>
</evidence>